<proteinExistence type="predicted"/>
<evidence type="ECO:0000313" key="2">
    <source>
        <dbReference type="EMBL" id="AFZ06278.1"/>
    </source>
</evidence>
<dbReference type="SUPFAM" id="SSF46955">
    <property type="entry name" value="Putative DNA-binding domain"/>
    <property type="match status" value="1"/>
</dbReference>
<dbReference type="InterPro" id="IPR041657">
    <property type="entry name" value="HTH_17"/>
</dbReference>
<accession>K9VDM9</accession>
<dbReference type="Proteomes" id="UP000010478">
    <property type="component" value="Chromosome"/>
</dbReference>
<keyword evidence="3" id="KW-1185">Reference proteome</keyword>
<dbReference type="HOGENOM" id="CLU_106726_2_1_3"/>
<dbReference type="InterPro" id="IPR010093">
    <property type="entry name" value="SinI_DNA-bd"/>
</dbReference>
<sequence>MLKQKASPKSVLIPEQEQEAIAKLDQILSLESAQPKLVGSNGEEIIIPRSVYNLLGQVVRAMASGQAISLVPHNREITTQEAADILNVSRPFLVKLLEKGEIPYIKVGSHRRILFQDLMTYKEQRKIQRRQGLKELTQFLQDEGFYEESVSDAS</sequence>
<dbReference type="Pfam" id="PF12728">
    <property type="entry name" value="HTH_17"/>
    <property type="match status" value="1"/>
</dbReference>
<evidence type="ECO:0000313" key="3">
    <source>
        <dbReference type="Proteomes" id="UP000010478"/>
    </source>
</evidence>
<dbReference type="AlphaFoldDB" id="K9VDM9"/>
<dbReference type="OrthoDB" id="26212at2"/>
<protein>
    <submittedName>
        <fullName evidence="2">DNA binding domain protein, excisionase family</fullName>
    </submittedName>
</protein>
<evidence type="ECO:0000259" key="1">
    <source>
        <dbReference type="Pfam" id="PF12728"/>
    </source>
</evidence>
<reference evidence="2 3" key="1">
    <citation type="submission" date="2012-05" db="EMBL/GenBank/DDBJ databases">
        <title>Finished chromosome of genome of Oscillatoria sp. PCC 7112.</title>
        <authorList>
            <consortium name="US DOE Joint Genome Institute"/>
            <person name="Gugger M."/>
            <person name="Coursin T."/>
            <person name="Rippka R."/>
            <person name="Tandeau De Marsac N."/>
            <person name="Huntemann M."/>
            <person name="Wei C.-L."/>
            <person name="Han J."/>
            <person name="Detter J.C."/>
            <person name="Han C."/>
            <person name="Tapia R."/>
            <person name="Davenport K."/>
            <person name="Daligault H."/>
            <person name="Erkkila T."/>
            <person name="Gu W."/>
            <person name="Munk A.C.C."/>
            <person name="Teshima H."/>
            <person name="Xu Y."/>
            <person name="Chain P."/>
            <person name="Chen A."/>
            <person name="Krypides N."/>
            <person name="Mavromatis K."/>
            <person name="Markowitz V."/>
            <person name="Szeto E."/>
            <person name="Ivanova N."/>
            <person name="Mikhailova N."/>
            <person name="Ovchinnikova G."/>
            <person name="Pagani I."/>
            <person name="Pati A."/>
            <person name="Goodwin L."/>
            <person name="Peters L."/>
            <person name="Pitluck S."/>
            <person name="Woyke T."/>
            <person name="Kerfeld C."/>
        </authorList>
    </citation>
    <scope>NUCLEOTIDE SEQUENCE [LARGE SCALE GENOMIC DNA]</scope>
    <source>
        <strain evidence="2 3">PCC 7112</strain>
    </source>
</reference>
<dbReference type="GO" id="GO:0003677">
    <property type="term" value="F:DNA binding"/>
    <property type="evidence" value="ECO:0007669"/>
    <property type="project" value="InterPro"/>
</dbReference>
<dbReference type="eggNOG" id="COG3311">
    <property type="taxonomic scope" value="Bacteria"/>
</dbReference>
<dbReference type="EMBL" id="CP003614">
    <property type="protein sequence ID" value="AFZ06278.1"/>
    <property type="molecule type" value="Genomic_DNA"/>
</dbReference>
<feature type="domain" description="Helix-turn-helix" evidence="1">
    <location>
        <begin position="78"/>
        <end position="125"/>
    </location>
</feature>
<dbReference type="NCBIfam" id="TIGR01764">
    <property type="entry name" value="excise"/>
    <property type="match status" value="1"/>
</dbReference>
<dbReference type="STRING" id="179408.Osc7112_1787"/>
<organism evidence="2 3">
    <name type="scientific">Phormidium nigroviride PCC 7112</name>
    <dbReference type="NCBI Taxonomy" id="179408"/>
    <lineage>
        <taxon>Bacteria</taxon>
        <taxon>Bacillati</taxon>
        <taxon>Cyanobacteriota</taxon>
        <taxon>Cyanophyceae</taxon>
        <taxon>Oscillatoriophycideae</taxon>
        <taxon>Oscillatoriales</taxon>
        <taxon>Oscillatoriaceae</taxon>
        <taxon>Phormidium</taxon>
    </lineage>
</organism>
<gene>
    <name evidence="2" type="ORF">Osc7112_1787</name>
</gene>
<dbReference type="RefSeq" id="WP_015175595.1">
    <property type="nucleotide sequence ID" value="NC_019729.1"/>
</dbReference>
<name>K9VDM9_9CYAN</name>
<dbReference type="InterPro" id="IPR009061">
    <property type="entry name" value="DNA-bd_dom_put_sf"/>
</dbReference>
<dbReference type="KEGG" id="oni:Osc7112_1787"/>